<evidence type="ECO:0000313" key="4">
    <source>
        <dbReference type="Proteomes" id="UP000295814"/>
    </source>
</evidence>
<dbReference type="AlphaFoldDB" id="A0A562YD87"/>
<organism evidence="3 4">
    <name type="scientific">Seonamhaeicola sediminis</name>
    <dbReference type="NCBI Taxonomy" id="2528206"/>
    <lineage>
        <taxon>Bacteria</taxon>
        <taxon>Pseudomonadati</taxon>
        <taxon>Bacteroidota</taxon>
        <taxon>Flavobacteriia</taxon>
        <taxon>Flavobacteriales</taxon>
        <taxon>Flavobacteriaceae</taxon>
    </lineage>
</organism>
<feature type="region of interest" description="Disordered" evidence="1">
    <location>
        <begin position="56"/>
        <end position="84"/>
    </location>
</feature>
<dbReference type="RefSeq" id="WP_133356793.1">
    <property type="nucleotide sequence ID" value="NZ_SMZJ02000006.1"/>
</dbReference>
<reference evidence="3 4" key="1">
    <citation type="submission" date="2019-07" db="EMBL/GenBank/DDBJ databases">
        <title>Seonamhaeicola sp. W255 draft genome.</title>
        <authorList>
            <person name="Zhang X.-Y."/>
            <person name="Zhang R."/>
            <person name="Zhong Y.-L."/>
            <person name="Du Z.-J."/>
        </authorList>
    </citation>
    <scope>NUCLEOTIDE SEQUENCE [LARGE SCALE GENOMIC DNA]</scope>
    <source>
        <strain evidence="3 4">W255</strain>
    </source>
</reference>
<dbReference type="EMBL" id="SMZJ02000006">
    <property type="protein sequence ID" value="TWO32029.1"/>
    <property type="molecule type" value="Genomic_DNA"/>
</dbReference>
<dbReference type="OrthoDB" id="1524221at2"/>
<name>A0A562YD87_9FLAO</name>
<proteinExistence type="predicted"/>
<evidence type="ECO:0008006" key="5">
    <source>
        <dbReference type="Google" id="ProtNLM"/>
    </source>
</evidence>
<feature type="chain" id="PRO_5023150981" description="GLPGLI family protein" evidence="2">
    <location>
        <begin position="21"/>
        <end position="320"/>
    </location>
</feature>
<sequence length="320" mass="36138">MKTKFLLIVATLFCLNISQAQLLKKLKKKAEEAAERTILRKTDEVVSKKTEKTIDDVVNGEEGDAKDNNSKNKNSPASTKYANPSLANNTAAKRAWYTEDVRVTSYDKDKQSDVVSYFDADAVAMQSDYINQRTGKSETSYIDSDGFFIAYNETEGQYNKSQLLNMPGMNMMAPSMMGTAYKLPVGAIYEAMEEMQNKGLAVYPFMHVDFPFVLKPDHFRDEMVSNQYREIKQSCRGSMGCTKFSVLEAGYEGSYILFDNQDRLVEINVEMENNSMYGSGKGKIAYFYEECQVNVPAAVEKKMAGQDLLKKGMESIYKQD</sequence>
<feature type="signal peptide" evidence="2">
    <location>
        <begin position="1"/>
        <end position="20"/>
    </location>
</feature>
<dbReference type="Proteomes" id="UP000295814">
    <property type="component" value="Unassembled WGS sequence"/>
</dbReference>
<keyword evidence="2" id="KW-0732">Signal</keyword>
<keyword evidence="4" id="KW-1185">Reference proteome</keyword>
<evidence type="ECO:0000313" key="3">
    <source>
        <dbReference type="EMBL" id="TWO32029.1"/>
    </source>
</evidence>
<gene>
    <name evidence="3" type="ORF">E1J38_011680</name>
</gene>
<comment type="caution">
    <text evidence="3">The sequence shown here is derived from an EMBL/GenBank/DDBJ whole genome shotgun (WGS) entry which is preliminary data.</text>
</comment>
<evidence type="ECO:0000256" key="1">
    <source>
        <dbReference type="SAM" id="MobiDB-lite"/>
    </source>
</evidence>
<accession>A0A562YD87</accession>
<protein>
    <recommendedName>
        <fullName evidence="5">GLPGLI family protein</fullName>
    </recommendedName>
</protein>
<evidence type="ECO:0000256" key="2">
    <source>
        <dbReference type="SAM" id="SignalP"/>
    </source>
</evidence>